<comment type="caution">
    <text evidence="1">The sequence shown here is derived from an EMBL/GenBank/DDBJ whole genome shotgun (WGS) entry which is preliminary data.</text>
</comment>
<dbReference type="STRING" id="1803665.GCA_001641335_07359"/>
<gene>
    <name evidence="1" type="ORF">FBZ96_109337</name>
</gene>
<dbReference type="Proteomes" id="UP000319949">
    <property type="component" value="Unassembled WGS sequence"/>
</dbReference>
<evidence type="ECO:0000313" key="1">
    <source>
        <dbReference type="EMBL" id="TWA93886.1"/>
    </source>
</evidence>
<dbReference type="EMBL" id="VITK01000009">
    <property type="protein sequence ID" value="TWA93886.1"/>
    <property type="molecule type" value="Genomic_DNA"/>
</dbReference>
<accession>A0A560D9R1</accession>
<protein>
    <submittedName>
        <fullName evidence="1">Uncharacterized protein</fullName>
    </submittedName>
</protein>
<reference evidence="1 2" key="1">
    <citation type="submission" date="2019-06" db="EMBL/GenBank/DDBJ databases">
        <title>Genomic Encyclopedia of Type Strains, Phase IV (KMG-V): Genome sequencing to study the core and pangenomes of soil and plant-associated prokaryotes.</title>
        <authorList>
            <person name="Whitman W."/>
        </authorList>
    </citation>
    <scope>NUCLEOTIDE SEQUENCE [LARGE SCALE GENOMIC DNA]</scope>
    <source>
        <strain evidence="1 2">BR 510</strain>
    </source>
</reference>
<sequence length="40" mass="3911">MIVASGATLSLVAHTSGRAFSTGVGVATGFSDIDDDAISL</sequence>
<name>A0A560D9R1_9BRAD</name>
<evidence type="ECO:0000313" key="2">
    <source>
        <dbReference type="Proteomes" id="UP000319949"/>
    </source>
</evidence>
<dbReference type="AlphaFoldDB" id="A0A560D9R1"/>
<dbReference type="RefSeq" id="WP_283806198.1">
    <property type="nucleotide sequence ID" value="NZ_LVEM01000006.1"/>
</dbReference>
<keyword evidence="2" id="KW-1185">Reference proteome</keyword>
<organism evidence="1 2">
    <name type="scientific">Bradyrhizobium stylosanthis</name>
    <dbReference type="NCBI Taxonomy" id="1803665"/>
    <lineage>
        <taxon>Bacteria</taxon>
        <taxon>Pseudomonadati</taxon>
        <taxon>Pseudomonadota</taxon>
        <taxon>Alphaproteobacteria</taxon>
        <taxon>Hyphomicrobiales</taxon>
        <taxon>Nitrobacteraceae</taxon>
        <taxon>Bradyrhizobium</taxon>
    </lineage>
</organism>
<proteinExistence type="predicted"/>